<dbReference type="AlphaFoldDB" id="A0A376J6B1"/>
<proteinExistence type="predicted"/>
<name>A0A376J6B1_ECOLX</name>
<reference evidence="1 2" key="1">
    <citation type="submission" date="2018-06" db="EMBL/GenBank/DDBJ databases">
        <authorList>
            <consortium name="Pathogen Informatics"/>
            <person name="Doyle S."/>
        </authorList>
    </citation>
    <scope>NUCLEOTIDE SEQUENCE [LARGE SCALE GENOMIC DNA]</scope>
    <source>
        <strain evidence="1 2">NCTC10764</strain>
    </source>
</reference>
<organism evidence="1 2">
    <name type="scientific">Escherichia coli</name>
    <dbReference type="NCBI Taxonomy" id="562"/>
    <lineage>
        <taxon>Bacteria</taxon>
        <taxon>Pseudomonadati</taxon>
        <taxon>Pseudomonadota</taxon>
        <taxon>Gammaproteobacteria</taxon>
        <taxon>Enterobacterales</taxon>
        <taxon>Enterobacteriaceae</taxon>
        <taxon>Escherichia</taxon>
    </lineage>
</organism>
<evidence type="ECO:0000313" key="1">
    <source>
        <dbReference type="EMBL" id="STE55935.1"/>
    </source>
</evidence>
<dbReference type="InterPro" id="IPR011050">
    <property type="entry name" value="Pectin_lyase_fold/virulence"/>
</dbReference>
<accession>A0A376J6B1</accession>
<protein>
    <submittedName>
        <fullName evidence="1">Adhesion protein</fullName>
    </submittedName>
</protein>
<dbReference type="InterPro" id="IPR012332">
    <property type="entry name" value="Autotransporter_pectin_lyase_C"/>
</dbReference>
<dbReference type="EMBL" id="UFZL01000001">
    <property type="protein sequence ID" value="STE55935.1"/>
    <property type="molecule type" value="Genomic_DNA"/>
</dbReference>
<gene>
    <name evidence="1" type="ORF">NCTC10764_02514</name>
</gene>
<evidence type="ECO:0000313" key="2">
    <source>
        <dbReference type="Proteomes" id="UP000255201"/>
    </source>
</evidence>
<dbReference type="Gene3D" id="2.160.20.20">
    <property type="match status" value="1"/>
</dbReference>
<dbReference type="SUPFAM" id="SSF51126">
    <property type="entry name" value="Pectin lyase-like"/>
    <property type="match status" value="1"/>
</dbReference>
<dbReference type="Proteomes" id="UP000255201">
    <property type="component" value="Unassembled WGS sequence"/>
</dbReference>
<sequence length="378" mass="38934">MGIKQHNGNTKADRLAELKIRSPSIQLIKYGAIGLNAIIFSPLLIAADLGSQNGTNITINDGDRITGDTADPSGNLYGVMTPAGNTPGNINLGNDVTVNVNDASGYAKGIVIQGKNSSLTANRLTVDVVSQTSAIGINLIGDYTHADLGTGSTIKSNDDGIIIGHSSTLTATQFTIENSNGIGLTINDYGTSVDLGSGSKIKTDGSTGVYIGGLNGNNANGAARFTATDLTIDVQGYSAMGINVQKNSVVDLGTNSTIKTNGDNAHGLWSFGQVSANALTVDVTGSAANGVEVRGGTTTIGADSHISSAQGGGLVTSGSDATINFLARQRNETASFPAVLMVPQPRRQRLLSTCKIPILRLIVMAVWRWVCGRSAAVE</sequence>